<feature type="binding site" evidence="4">
    <location>
        <position position="313"/>
    </location>
    <ligand>
        <name>S-adenosyl-L-methionine</name>
        <dbReference type="ChEBI" id="CHEBI:59789"/>
    </ligand>
</feature>
<dbReference type="SUPFAM" id="SSF53335">
    <property type="entry name" value="S-adenosyl-L-methionine-dependent methyltransferases"/>
    <property type="match status" value="1"/>
</dbReference>
<feature type="binding site" evidence="4">
    <location>
        <position position="342"/>
    </location>
    <ligand>
        <name>S-adenosyl-L-methionine</name>
        <dbReference type="ChEBI" id="CHEBI:59789"/>
    </ligand>
</feature>
<dbReference type="PANTHER" id="PTHR11061">
    <property type="entry name" value="RNA M5U METHYLTRANSFERASE"/>
    <property type="match status" value="1"/>
</dbReference>
<feature type="binding site" evidence="4">
    <location>
        <position position="411"/>
    </location>
    <ligand>
        <name>S-adenosyl-L-methionine</name>
        <dbReference type="ChEBI" id="CHEBI:59789"/>
    </ligand>
</feature>
<keyword evidence="2 4" id="KW-0808">Transferase</keyword>
<evidence type="ECO:0000313" key="8">
    <source>
        <dbReference type="EMBL" id="SKA22202.1"/>
    </source>
</evidence>
<feature type="compositionally biased region" description="Basic residues" evidence="6">
    <location>
        <begin position="1"/>
        <end position="20"/>
    </location>
</feature>
<dbReference type="GO" id="GO:0070475">
    <property type="term" value="P:rRNA base methylation"/>
    <property type="evidence" value="ECO:0007669"/>
    <property type="project" value="TreeGrafter"/>
</dbReference>
<evidence type="ECO:0000256" key="4">
    <source>
        <dbReference type="PROSITE-ProRule" id="PRU01024"/>
    </source>
</evidence>
<dbReference type="STRING" id="115783.SAMN02745119_03195"/>
<feature type="binding site" evidence="4">
    <location>
        <position position="363"/>
    </location>
    <ligand>
        <name>S-adenosyl-L-methionine</name>
        <dbReference type="ChEBI" id="CHEBI:59789"/>
    </ligand>
</feature>
<dbReference type="PROSITE" id="PS50926">
    <property type="entry name" value="TRAM"/>
    <property type="match status" value="1"/>
</dbReference>
<accession>A0A1T4S207</accession>
<dbReference type="InterPro" id="IPR002792">
    <property type="entry name" value="TRAM_dom"/>
</dbReference>
<evidence type="ECO:0000256" key="2">
    <source>
        <dbReference type="ARBA" id="ARBA00022679"/>
    </source>
</evidence>
<evidence type="ECO:0000256" key="6">
    <source>
        <dbReference type="SAM" id="MobiDB-lite"/>
    </source>
</evidence>
<sequence length="486" mass="54066">MKSNKTRVQKSGMKRPHKSASQHEADSPSGLRFGLAVELTVERLDSDGIGVALHSGRQILIPGTVPQDRCQARITHFGKTVVFADLIKLIEPSPLRLQRCPCSDAALCLGCPLIAMRYGEQLRWKQQLVQAAFDGYPSLKGIVVPRLLTPERQLQYRTTAKLAVAGTHADPYIGIYRRASHDVVDLEDCPLHHPMINTVIKVVRAGISKLKVPIYQDKNKTGILRYLVVRVSESSNEVMVTFVAARRAFNEIHHLARLLQEKVPQVAVVCQNVNSSEGNVIFGAHDHFLTKQQTVQERIGQVELLVSPRSFLQAQNDGARLLYETARDWAGLDGSQQVLDLYCGIGGIALTLAPLARQVLGVELNKDAVADAKRNARLNNAKNCRFEAGDVLELLDDLLEDELRFNCIVLNPPRKGCDREVLDKVAEFAPERIVYVSCSPQTLVRDLDILVAKGYHCEKVQPVEMFPQTPHVENVALLVRKELKIA</sequence>
<dbReference type="FunFam" id="3.40.50.150:FF:000009">
    <property type="entry name" value="23S rRNA (Uracil(1939)-C(5))-methyltransferase RlmD"/>
    <property type="match status" value="1"/>
</dbReference>
<dbReference type="InterPro" id="IPR010280">
    <property type="entry name" value="U5_MeTrfase_fam"/>
</dbReference>
<name>A0A1T4S207_9BACT</name>
<feature type="region of interest" description="Disordered" evidence="6">
    <location>
        <begin position="1"/>
        <end position="28"/>
    </location>
</feature>
<evidence type="ECO:0000259" key="7">
    <source>
        <dbReference type="PROSITE" id="PS50926"/>
    </source>
</evidence>
<keyword evidence="3 4" id="KW-0949">S-adenosyl-L-methionine</keyword>
<dbReference type="GO" id="GO:0070041">
    <property type="term" value="F:rRNA (uridine-C5-)-methyltransferase activity"/>
    <property type="evidence" value="ECO:0007669"/>
    <property type="project" value="TreeGrafter"/>
</dbReference>
<dbReference type="Pfam" id="PF05958">
    <property type="entry name" value="tRNA_U5-meth_tr"/>
    <property type="match status" value="1"/>
</dbReference>
<gene>
    <name evidence="8" type="ORF">SAMN02745119_03195</name>
</gene>
<dbReference type="PROSITE" id="PS01230">
    <property type="entry name" value="TRMA_1"/>
    <property type="match status" value="1"/>
</dbReference>
<dbReference type="InterPro" id="IPR030390">
    <property type="entry name" value="MeTrfase_TrmA_AS"/>
</dbReference>
<keyword evidence="9" id="KW-1185">Reference proteome</keyword>
<dbReference type="SUPFAM" id="SSF50249">
    <property type="entry name" value="Nucleic acid-binding proteins"/>
    <property type="match status" value="1"/>
</dbReference>
<protein>
    <submittedName>
        <fullName evidence="8">23S rRNA m(5)U-1939 methyltransferase</fullName>
    </submittedName>
</protein>
<dbReference type="RefSeq" id="WP_078791428.1">
    <property type="nucleotide sequence ID" value="NZ_FUWR01000028.1"/>
</dbReference>
<organism evidence="8 9">
    <name type="scientific">Trichlorobacter thiogenes</name>
    <dbReference type="NCBI Taxonomy" id="115783"/>
    <lineage>
        <taxon>Bacteria</taxon>
        <taxon>Pseudomonadati</taxon>
        <taxon>Thermodesulfobacteriota</taxon>
        <taxon>Desulfuromonadia</taxon>
        <taxon>Geobacterales</taxon>
        <taxon>Geobacteraceae</taxon>
        <taxon>Trichlorobacter</taxon>
    </lineage>
</organism>
<feature type="active site" evidence="5">
    <location>
        <position position="438"/>
    </location>
</feature>
<keyword evidence="1 4" id="KW-0489">Methyltransferase</keyword>
<dbReference type="CDD" id="cd02440">
    <property type="entry name" value="AdoMet_MTases"/>
    <property type="match status" value="1"/>
</dbReference>
<evidence type="ECO:0000256" key="5">
    <source>
        <dbReference type="PROSITE-ProRule" id="PRU10015"/>
    </source>
</evidence>
<dbReference type="Gene3D" id="3.40.50.150">
    <property type="entry name" value="Vaccinia Virus protein VP39"/>
    <property type="match status" value="1"/>
</dbReference>
<dbReference type="FunFam" id="2.40.50.1070:FF:000003">
    <property type="entry name" value="23S rRNA (Uracil-5-)-methyltransferase RumA"/>
    <property type="match status" value="1"/>
</dbReference>
<dbReference type="Gene3D" id="2.40.50.1070">
    <property type="match status" value="1"/>
</dbReference>
<dbReference type="PANTHER" id="PTHR11061:SF30">
    <property type="entry name" value="TRNA (URACIL(54)-C(5))-METHYLTRANSFERASE"/>
    <property type="match status" value="1"/>
</dbReference>
<dbReference type="InterPro" id="IPR012340">
    <property type="entry name" value="NA-bd_OB-fold"/>
</dbReference>
<proteinExistence type="inferred from homology"/>
<comment type="similarity">
    <text evidence="4">Belongs to the class I-like SAM-binding methyltransferase superfamily. RNA M5U methyltransferase family.</text>
</comment>
<feature type="active site" description="Nucleophile" evidence="4">
    <location>
        <position position="438"/>
    </location>
</feature>
<evidence type="ECO:0000313" key="9">
    <source>
        <dbReference type="Proteomes" id="UP000190102"/>
    </source>
</evidence>
<dbReference type="AlphaFoldDB" id="A0A1T4S207"/>
<dbReference type="EMBL" id="FUWR01000028">
    <property type="protein sequence ID" value="SKA22202.1"/>
    <property type="molecule type" value="Genomic_DNA"/>
</dbReference>
<reference evidence="9" key="1">
    <citation type="submission" date="2017-02" db="EMBL/GenBank/DDBJ databases">
        <authorList>
            <person name="Varghese N."/>
            <person name="Submissions S."/>
        </authorList>
    </citation>
    <scope>NUCLEOTIDE SEQUENCE [LARGE SCALE GENOMIC DNA]</scope>
    <source>
        <strain evidence="9">ATCC BAA-34</strain>
    </source>
</reference>
<feature type="domain" description="TRAM" evidence="7">
    <location>
        <begin position="30"/>
        <end position="88"/>
    </location>
</feature>
<dbReference type="NCBIfam" id="TIGR00479">
    <property type="entry name" value="rumA"/>
    <property type="match status" value="1"/>
</dbReference>
<dbReference type="Proteomes" id="UP000190102">
    <property type="component" value="Unassembled WGS sequence"/>
</dbReference>
<evidence type="ECO:0000256" key="3">
    <source>
        <dbReference type="ARBA" id="ARBA00022691"/>
    </source>
</evidence>
<dbReference type="Gene3D" id="2.40.50.140">
    <property type="entry name" value="Nucleic acid-binding proteins"/>
    <property type="match status" value="1"/>
</dbReference>
<dbReference type="InterPro" id="IPR029063">
    <property type="entry name" value="SAM-dependent_MTases_sf"/>
</dbReference>
<dbReference type="PROSITE" id="PS51687">
    <property type="entry name" value="SAM_MT_RNA_M5U"/>
    <property type="match status" value="1"/>
</dbReference>
<evidence type="ECO:0000256" key="1">
    <source>
        <dbReference type="ARBA" id="ARBA00022603"/>
    </source>
</evidence>